<dbReference type="AlphaFoldDB" id="A0A4R0RI77"/>
<keyword evidence="2" id="KW-0732">Signal</keyword>
<feature type="region of interest" description="Disordered" evidence="1">
    <location>
        <begin position="68"/>
        <end position="158"/>
    </location>
</feature>
<accession>A0A4R0RI77</accession>
<protein>
    <submittedName>
        <fullName evidence="3">Uncharacterized protein</fullName>
    </submittedName>
</protein>
<name>A0A4R0RI77_9APHY</name>
<proteinExistence type="predicted"/>
<feature type="chain" id="PRO_5020746065" evidence="2">
    <location>
        <begin position="21"/>
        <end position="158"/>
    </location>
</feature>
<sequence>MRFSTVSAITFVVAAVSVAAVPFADVGAQSLIARNEYAHALRNREALDDRPLAPRDLLKSIYSRDLNHRIERRNFKRTPTTETGRPRSGSTDSTASTLVGEGNEEPSEPPPAEGRRLSGATVNNEPGTSTDAQAPSTGGGQPPRPGGGPLTSHPVGPQ</sequence>
<keyword evidence="4" id="KW-1185">Reference proteome</keyword>
<evidence type="ECO:0000313" key="4">
    <source>
        <dbReference type="Proteomes" id="UP000292702"/>
    </source>
</evidence>
<organism evidence="3 4">
    <name type="scientific">Steccherinum ochraceum</name>
    <dbReference type="NCBI Taxonomy" id="92696"/>
    <lineage>
        <taxon>Eukaryota</taxon>
        <taxon>Fungi</taxon>
        <taxon>Dikarya</taxon>
        <taxon>Basidiomycota</taxon>
        <taxon>Agaricomycotina</taxon>
        <taxon>Agaricomycetes</taxon>
        <taxon>Polyporales</taxon>
        <taxon>Steccherinaceae</taxon>
        <taxon>Steccherinum</taxon>
    </lineage>
</organism>
<feature type="compositionally biased region" description="Polar residues" evidence="1">
    <location>
        <begin position="120"/>
        <end position="136"/>
    </location>
</feature>
<feature type="signal peptide" evidence="2">
    <location>
        <begin position="1"/>
        <end position="20"/>
    </location>
</feature>
<evidence type="ECO:0000256" key="2">
    <source>
        <dbReference type="SAM" id="SignalP"/>
    </source>
</evidence>
<feature type="compositionally biased region" description="Polar residues" evidence="1">
    <location>
        <begin position="77"/>
        <end position="97"/>
    </location>
</feature>
<dbReference type="Proteomes" id="UP000292702">
    <property type="component" value="Unassembled WGS sequence"/>
</dbReference>
<comment type="caution">
    <text evidence="3">The sequence shown here is derived from an EMBL/GenBank/DDBJ whole genome shotgun (WGS) entry which is preliminary data.</text>
</comment>
<evidence type="ECO:0000313" key="3">
    <source>
        <dbReference type="EMBL" id="TCD63468.1"/>
    </source>
</evidence>
<gene>
    <name evidence="3" type="ORF">EIP91_005377</name>
</gene>
<reference evidence="3 4" key="1">
    <citation type="submission" date="2018-11" db="EMBL/GenBank/DDBJ databases">
        <title>Genome assembly of Steccherinum ochraceum LE-BIN_3174, the white-rot fungus of the Steccherinaceae family (The Residual Polyporoid clade, Polyporales, Basidiomycota).</title>
        <authorList>
            <person name="Fedorova T.V."/>
            <person name="Glazunova O.A."/>
            <person name="Landesman E.O."/>
            <person name="Moiseenko K.V."/>
            <person name="Psurtseva N.V."/>
            <person name="Savinova O.S."/>
            <person name="Shakhova N.V."/>
            <person name="Tyazhelova T.V."/>
            <person name="Vasina D.V."/>
        </authorList>
    </citation>
    <scope>NUCLEOTIDE SEQUENCE [LARGE SCALE GENOMIC DNA]</scope>
    <source>
        <strain evidence="3 4">LE-BIN_3174</strain>
    </source>
</reference>
<dbReference type="EMBL" id="RWJN01000296">
    <property type="protein sequence ID" value="TCD63468.1"/>
    <property type="molecule type" value="Genomic_DNA"/>
</dbReference>
<evidence type="ECO:0000256" key="1">
    <source>
        <dbReference type="SAM" id="MobiDB-lite"/>
    </source>
</evidence>